<dbReference type="HOGENOM" id="CLU_012494_13_1_5"/>
<dbReference type="AlphaFoldDB" id="A7HST4"/>
<dbReference type="InterPro" id="IPR002168">
    <property type="entry name" value="Lipase_GDXG_HIS_AS"/>
</dbReference>
<evidence type="ECO:0000259" key="3">
    <source>
        <dbReference type="Pfam" id="PF07859"/>
    </source>
</evidence>
<keyword evidence="2 4" id="KW-0378">Hydrolase</keyword>
<name>A7HST4_PARL1</name>
<evidence type="ECO:0000256" key="1">
    <source>
        <dbReference type="ARBA" id="ARBA00010515"/>
    </source>
</evidence>
<dbReference type="Proteomes" id="UP000006377">
    <property type="component" value="Chromosome"/>
</dbReference>
<dbReference type="KEGG" id="pla:Plav_1347"/>
<comment type="similarity">
    <text evidence="1">Belongs to the 'GDXG' lipolytic enzyme family.</text>
</comment>
<dbReference type="InterPro" id="IPR029058">
    <property type="entry name" value="AB_hydrolase_fold"/>
</dbReference>
<sequence>MSLQLFLLNPLIRWQVKRRFRKNPDVQLLRPIMEQMEPRMAKLPADIALEELNLGGVPAERLSAPGSRDDAAFLYIHGGGFVAGSPRTHRPLTRRLATDIGVPVYAVDYRLAPEHCFPAGLDDCVAAYRALLERGIAARSILAGGDSAGGNLTLALALRLKAEGLPLPAALICLSPATDMTGSGASRHSNAEADAMFVPEMMDSLMPVYCPGVEERDPYVSPLFGDLAGFPPTLFQVGDREMLRDDSVRMADAIKAAGGEATLEIWPKVWHVWQLNADMLPEAREAITHIVRFARQHLD</sequence>
<proteinExistence type="inferred from homology"/>
<keyword evidence="5" id="KW-1185">Reference proteome</keyword>
<feature type="domain" description="Alpha/beta hydrolase fold-3" evidence="3">
    <location>
        <begin position="74"/>
        <end position="274"/>
    </location>
</feature>
<evidence type="ECO:0000313" key="5">
    <source>
        <dbReference type="Proteomes" id="UP000006377"/>
    </source>
</evidence>
<gene>
    <name evidence="4" type="ordered locus">Plav_1347</name>
</gene>
<evidence type="ECO:0000313" key="4">
    <source>
        <dbReference type="EMBL" id="ABS62967.1"/>
    </source>
</evidence>
<dbReference type="SUPFAM" id="SSF53474">
    <property type="entry name" value="alpha/beta-Hydrolases"/>
    <property type="match status" value="1"/>
</dbReference>
<protein>
    <submittedName>
        <fullName evidence="4">Alpha/beta hydrolase fold-3 domain protein</fullName>
    </submittedName>
</protein>
<dbReference type="PANTHER" id="PTHR48081:SF30">
    <property type="entry name" value="ACETYL-HYDROLASE LIPR-RELATED"/>
    <property type="match status" value="1"/>
</dbReference>
<organism evidence="4 5">
    <name type="scientific">Parvibaculum lavamentivorans (strain DS-1 / DSM 13023 / NCIMB 13966)</name>
    <dbReference type="NCBI Taxonomy" id="402881"/>
    <lineage>
        <taxon>Bacteria</taxon>
        <taxon>Pseudomonadati</taxon>
        <taxon>Pseudomonadota</taxon>
        <taxon>Alphaproteobacteria</taxon>
        <taxon>Hyphomicrobiales</taxon>
        <taxon>Parvibaculaceae</taxon>
        <taxon>Parvibaculum</taxon>
    </lineage>
</organism>
<dbReference type="EMBL" id="CP000774">
    <property type="protein sequence ID" value="ABS62967.1"/>
    <property type="molecule type" value="Genomic_DNA"/>
</dbReference>
<dbReference type="Pfam" id="PF07859">
    <property type="entry name" value="Abhydrolase_3"/>
    <property type="match status" value="1"/>
</dbReference>
<dbReference type="InterPro" id="IPR013094">
    <property type="entry name" value="AB_hydrolase_3"/>
</dbReference>
<dbReference type="STRING" id="402881.Plav_1347"/>
<dbReference type="Gene3D" id="3.40.50.1820">
    <property type="entry name" value="alpha/beta hydrolase"/>
    <property type="match status" value="1"/>
</dbReference>
<accession>A7HST4</accession>
<evidence type="ECO:0000256" key="2">
    <source>
        <dbReference type="ARBA" id="ARBA00022801"/>
    </source>
</evidence>
<dbReference type="ESTHER" id="parl1-a7hst4">
    <property type="family name" value="Hormone-sensitive_lipase_like"/>
</dbReference>
<reference evidence="4 5" key="1">
    <citation type="journal article" date="2011" name="Stand. Genomic Sci.">
        <title>Complete genome sequence of Parvibaculum lavamentivorans type strain (DS-1(T)).</title>
        <authorList>
            <person name="Schleheck D."/>
            <person name="Weiss M."/>
            <person name="Pitluck S."/>
            <person name="Bruce D."/>
            <person name="Land M.L."/>
            <person name="Han S."/>
            <person name="Saunders E."/>
            <person name="Tapia R."/>
            <person name="Detter C."/>
            <person name="Brettin T."/>
            <person name="Han J."/>
            <person name="Woyke T."/>
            <person name="Goodwin L."/>
            <person name="Pennacchio L."/>
            <person name="Nolan M."/>
            <person name="Cook A.M."/>
            <person name="Kjelleberg S."/>
            <person name="Thomas T."/>
        </authorList>
    </citation>
    <scope>NUCLEOTIDE SEQUENCE [LARGE SCALE GENOMIC DNA]</scope>
    <source>
        <strain evidence="5">DS-1 / DSM 13023 / NCIMB 13966</strain>
    </source>
</reference>
<dbReference type="GO" id="GO:0004806">
    <property type="term" value="F:triacylglycerol lipase activity"/>
    <property type="evidence" value="ECO:0007669"/>
    <property type="project" value="TreeGrafter"/>
</dbReference>
<dbReference type="eggNOG" id="COG0657">
    <property type="taxonomic scope" value="Bacteria"/>
</dbReference>
<dbReference type="PROSITE" id="PS01173">
    <property type="entry name" value="LIPASE_GDXG_HIS"/>
    <property type="match status" value="1"/>
</dbReference>
<dbReference type="PANTHER" id="PTHR48081">
    <property type="entry name" value="AB HYDROLASE SUPERFAMILY PROTEIN C4A8.06C"/>
    <property type="match status" value="1"/>
</dbReference>
<dbReference type="InterPro" id="IPR050300">
    <property type="entry name" value="GDXG_lipolytic_enzyme"/>
</dbReference>